<dbReference type="Proteomes" id="UP000192501">
    <property type="component" value="Unassembled WGS sequence"/>
</dbReference>
<dbReference type="EMBL" id="LVKB01000038">
    <property type="protein sequence ID" value="ORD97154.1"/>
    <property type="molecule type" value="Genomic_DNA"/>
</dbReference>
<dbReference type="EMBL" id="LTAI01000312">
    <property type="protein sequence ID" value="ORD99061.1"/>
    <property type="molecule type" value="Genomic_DNA"/>
</dbReference>
<comment type="caution">
    <text evidence="1">The sequence shown here is derived from an EMBL/GenBank/DDBJ whole genome shotgun (WGS) entry which is preliminary data.</text>
</comment>
<dbReference type="OrthoDB" id="10552803at2759"/>
<dbReference type="AlphaFoldDB" id="A0A1X0QBR0"/>
<reference evidence="3 4" key="1">
    <citation type="journal article" date="2017" name="Environ. Microbiol.">
        <title>Decay of the glycolytic pathway and adaptation to intranuclear parasitism within Enterocytozoonidae microsporidia.</title>
        <authorList>
            <person name="Wiredu Boakye D."/>
            <person name="Jaroenlak P."/>
            <person name="Prachumwat A."/>
            <person name="Williams T.A."/>
            <person name="Bateman K.S."/>
            <person name="Itsathitphaisarn O."/>
            <person name="Sritunyalucksana K."/>
            <person name="Paszkiewicz K.H."/>
            <person name="Moore K.A."/>
            <person name="Stentiford G.D."/>
            <person name="Williams B.A."/>
        </authorList>
    </citation>
    <scope>NUCLEOTIDE SEQUENCE [LARGE SCALE GENOMIC DNA]</scope>
    <source>
        <strain evidence="4">canceri</strain>
        <strain evidence="2">Canceri</strain>
        <strain evidence="1 3">GB1</strain>
    </source>
</reference>
<sequence length="169" mass="20110">MEEHKINKQIDEQLHMLTTHGYYDVKRYMIKAEAEIRAKMICEERFQNIENDIEDEMSIDAIEEYKGKRFRYTNGYSRYYDVQTDEKQNFEEDIFEIEGGRDAIDEILQGLESGDKIVVNTKRRAVKGTLLSIGDDMVTIRNSDRRRVEYSFRQIVENGIKFKKDEESE</sequence>
<dbReference type="VEuPathDB" id="MicrosporidiaDB:HERIO_971"/>
<dbReference type="Proteomes" id="UP000192356">
    <property type="component" value="Unassembled WGS sequence"/>
</dbReference>
<accession>A0A1X0QBR0</accession>
<name>A0A1X0QBR0_9MICR</name>
<keyword evidence="3" id="KW-1185">Reference proteome</keyword>
<proteinExistence type="predicted"/>
<organism evidence="1 3">
    <name type="scientific">Hepatospora eriocheir</name>
    <dbReference type="NCBI Taxonomy" id="1081669"/>
    <lineage>
        <taxon>Eukaryota</taxon>
        <taxon>Fungi</taxon>
        <taxon>Fungi incertae sedis</taxon>
        <taxon>Microsporidia</taxon>
        <taxon>Hepatosporidae</taxon>
        <taxon>Hepatospora</taxon>
    </lineage>
</organism>
<evidence type="ECO:0000313" key="2">
    <source>
        <dbReference type="EMBL" id="ORD99061.1"/>
    </source>
</evidence>
<evidence type="ECO:0000313" key="4">
    <source>
        <dbReference type="Proteomes" id="UP000192501"/>
    </source>
</evidence>
<protein>
    <submittedName>
        <fullName evidence="1">Uncharacterized protein</fullName>
    </submittedName>
</protein>
<evidence type="ECO:0000313" key="3">
    <source>
        <dbReference type="Proteomes" id="UP000192356"/>
    </source>
</evidence>
<evidence type="ECO:0000313" key="1">
    <source>
        <dbReference type="EMBL" id="ORD97154.1"/>
    </source>
</evidence>
<gene>
    <name evidence="2" type="ORF">A0H76_1473</name>
    <name evidence="1" type="ORF">HERIO_971</name>
</gene>
<dbReference type="VEuPathDB" id="MicrosporidiaDB:A0H76_1473"/>